<protein>
    <submittedName>
        <fullName evidence="2">LppC putative lipoprotein</fullName>
    </submittedName>
</protein>
<reference evidence="2 3" key="1">
    <citation type="submission" date="2006-02" db="EMBL/GenBank/DDBJ databases">
        <authorList>
            <person name="Waterbury J."/>
            <person name="Ferriera S."/>
            <person name="Johnson J."/>
            <person name="Kravitz S."/>
            <person name="Halpern A."/>
            <person name="Remington K."/>
            <person name="Beeson K."/>
            <person name="Tran B."/>
            <person name="Rogers Y.-H."/>
            <person name="Friedman R."/>
            <person name="Venter J.C."/>
        </authorList>
    </citation>
    <scope>NUCLEOTIDE SEQUENCE [LARGE SCALE GENOMIC DNA]</scope>
    <source>
        <strain evidence="2 3">Nb-231</strain>
    </source>
</reference>
<dbReference type="STRING" id="314278.NB231_05651"/>
<accession>A4BQJ7</accession>
<dbReference type="GO" id="GO:0009252">
    <property type="term" value="P:peptidoglycan biosynthetic process"/>
    <property type="evidence" value="ECO:0007669"/>
    <property type="project" value="TreeGrafter"/>
</dbReference>
<keyword evidence="1" id="KW-0472">Membrane</keyword>
<dbReference type="InterPro" id="IPR007443">
    <property type="entry name" value="LpoA"/>
</dbReference>
<dbReference type="Gene3D" id="1.25.40.650">
    <property type="match status" value="1"/>
</dbReference>
<dbReference type="PANTHER" id="PTHR38038:SF1">
    <property type="entry name" value="PENICILLIN-BINDING PROTEIN ACTIVATOR LPOA"/>
    <property type="match status" value="1"/>
</dbReference>
<gene>
    <name evidence="2" type="ORF">NB231_05651</name>
</gene>
<keyword evidence="2" id="KW-0449">Lipoprotein</keyword>
<keyword evidence="3" id="KW-1185">Reference proteome</keyword>
<evidence type="ECO:0000313" key="3">
    <source>
        <dbReference type="Proteomes" id="UP000003374"/>
    </source>
</evidence>
<proteinExistence type="predicted"/>
<dbReference type="Pfam" id="PF04348">
    <property type="entry name" value="LppC"/>
    <property type="match status" value="1"/>
</dbReference>
<dbReference type="GO" id="GO:0031241">
    <property type="term" value="C:periplasmic side of cell outer membrane"/>
    <property type="evidence" value="ECO:0007669"/>
    <property type="project" value="TreeGrafter"/>
</dbReference>
<dbReference type="InterPro" id="IPR028082">
    <property type="entry name" value="Peripla_BP_I"/>
</dbReference>
<dbReference type="EMBL" id="AAOF01000005">
    <property type="protein sequence ID" value="EAR21847.1"/>
    <property type="molecule type" value="Genomic_DNA"/>
</dbReference>
<dbReference type="PANTHER" id="PTHR38038">
    <property type="entry name" value="PENICILLIN-BINDING PROTEIN ACTIVATOR LPOA"/>
    <property type="match status" value="1"/>
</dbReference>
<evidence type="ECO:0000313" key="2">
    <source>
        <dbReference type="EMBL" id="EAR21847.1"/>
    </source>
</evidence>
<dbReference type="HOGENOM" id="CLU_026091_2_0_6"/>
<dbReference type="eggNOG" id="COG3107">
    <property type="taxonomic scope" value="Bacteria"/>
</dbReference>
<organism evidence="2 3">
    <name type="scientific">Nitrococcus mobilis Nb-231</name>
    <dbReference type="NCBI Taxonomy" id="314278"/>
    <lineage>
        <taxon>Bacteria</taxon>
        <taxon>Pseudomonadati</taxon>
        <taxon>Pseudomonadota</taxon>
        <taxon>Gammaproteobacteria</taxon>
        <taxon>Chromatiales</taxon>
        <taxon>Ectothiorhodospiraceae</taxon>
        <taxon>Nitrococcus</taxon>
    </lineage>
</organism>
<dbReference type="CDD" id="cd06339">
    <property type="entry name" value="PBP1_YraM_LppC_lipoprotein-like"/>
    <property type="match status" value="1"/>
</dbReference>
<comment type="caution">
    <text evidence="2">The sequence shown here is derived from an EMBL/GenBank/DDBJ whole genome shotgun (WGS) entry which is preliminary data.</text>
</comment>
<name>A4BQJ7_9GAMM</name>
<dbReference type="Proteomes" id="UP000003374">
    <property type="component" value="Unassembled WGS sequence"/>
</dbReference>
<evidence type="ECO:0000256" key="1">
    <source>
        <dbReference type="ARBA" id="ARBA00023136"/>
    </source>
</evidence>
<dbReference type="SUPFAM" id="SSF53822">
    <property type="entry name" value="Periplasmic binding protein-like I"/>
    <property type="match status" value="1"/>
</dbReference>
<dbReference type="AlphaFoldDB" id="A4BQJ7"/>
<dbReference type="Gene3D" id="3.40.50.2300">
    <property type="match status" value="2"/>
</dbReference>
<dbReference type="GO" id="GO:0030234">
    <property type="term" value="F:enzyme regulator activity"/>
    <property type="evidence" value="ECO:0007669"/>
    <property type="project" value="TreeGrafter"/>
</dbReference>
<sequence length="660" mass="71554">MAGGQGAPAGAASAKWLAPAHPGPTARLLGVLCGLLLLAGCVQTPTGPTRPPAAVQTLLRQATAAQANGDLPRSALLYEQAAAAAPPSPQQAELRLQAAQLYLELNEPSRARALVEQTHGHTLPPSSAALRRIVQARLALAADRGADALAALTPRPAPLPDALHPAWLAVESDARLAAGEPLAAARLRDQRSELLQNPSSRQANRQTLWSALLAIPMQQLVGLIPPVPDRFGGWLELAYFYRTRQLDPQALPAALHAWQQRYPNHPADGTFIETLLATAKRSLQKPKAIALLLPLSGSLAAVGHAVEHGFLAAYYQDPPQQRPSLWVYDVGEAGLDSLSAYQAAVAEGAQVVVGPLTKSALQRLTVLDFAATPILGLNTLPSSTAGIQGLYQFGLAPEDDAFAAAELAWQRGYQTALTLTSDSDWGDRVAQAFQQRFQALGGRVLEQTRYTPEASDFGDPIEALLNLDVGIRRYKQLRLLLQRDLQFQPRRRRDMDCIFVGAFPREARLIRPQIRFHHGVGVPIIATAQAYEGTPQPVTDRDMDGVLLADIPWLIPNPDTVTDDPLSRDRLARLWPENTRDFPRLYALGMDAYRLISMLALLQNDAGAQFKGRTGRLTMDEHGVIHRNLHPAQFVDGLLQPLFIAPNSVARQNSGQPSHD</sequence>